<reference evidence="1" key="2">
    <citation type="submission" date="2021-01" db="EMBL/GenBank/DDBJ databases">
        <authorList>
            <person name="Schikora-Tamarit M.A."/>
        </authorList>
    </citation>
    <scope>NUCLEOTIDE SEQUENCE</scope>
    <source>
        <strain evidence="1">CBS6075</strain>
    </source>
</reference>
<organism evidence="1 2">
    <name type="scientific">Ogataea philodendri</name>
    <dbReference type="NCBI Taxonomy" id="1378263"/>
    <lineage>
        <taxon>Eukaryota</taxon>
        <taxon>Fungi</taxon>
        <taxon>Dikarya</taxon>
        <taxon>Ascomycota</taxon>
        <taxon>Saccharomycotina</taxon>
        <taxon>Pichiomycetes</taxon>
        <taxon>Pichiales</taxon>
        <taxon>Pichiaceae</taxon>
        <taxon>Ogataea</taxon>
    </lineage>
</organism>
<evidence type="ECO:0000313" key="1">
    <source>
        <dbReference type="EMBL" id="KAH3667364.1"/>
    </source>
</evidence>
<name>A0A9P8P9V7_9ASCO</name>
<proteinExistence type="predicted"/>
<dbReference type="GeneID" id="70234980"/>
<dbReference type="AlphaFoldDB" id="A0A9P8P9V7"/>
<accession>A0A9P8P9V7</accession>
<reference evidence="1" key="1">
    <citation type="journal article" date="2021" name="Open Biol.">
        <title>Shared evolutionary footprints suggest mitochondrial oxidative damage underlies multiple complex I losses in fungi.</title>
        <authorList>
            <person name="Schikora-Tamarit M.A."/>
            <person name="Marcet-Houben M."/>
            <person name="Nosek J."/>
            <person name="Gabaldon T."/>
        </authorList>
    </citation>
    <scope>NUCLEOTIDE SEQUENCE</scope>
    <source>
        <strain evidence="1">CBS6075</strain>
    </source>
</reference>
<dbReference type="EMBL" id="JAEUBE010000183">
    <property type="protein sequence ID" value="KAH3667364.1"/>
    <property type="molecule type" value="Genomic_DNA"/>
</dbReference>
<keyword evidence="2" id="KW-1185">Reference proteome</keyword>
<gene>
    <name evidence="1" type="ORF">OGAPHI_003013</name>
</gene>
<sequence length="103" mass="11261">MFSLCIMRNGQWLLDFHESITLQVKGPLLPFDGEIDRFSGSPTIMGSETCSALPKGHSCGDKSPTELPAQVTEDMGQALLLEDEVGDVLGIQVLWFPNALRPD</sequence>
<comment type="caution">
    <text evidence="1">The sequence shown here is derived from an EMBL/GenBank/DDBJ whole genome shotgun (WGS) entry which is preliminary data.</text>
</comment>
<evidence type="ECO:0000313" key="2">
    <source>
        <dbReference type="Proteomes" id="UP000769157"/>
    </source>
</evidence>
<dbReference type="Proteomes" id="UP000769157">
    <property type="component" value="Unassembled WGS sequence"/>
</dbReference>
<dbReference type="RefSeq" id="XP_046062176.1">
    <property type="nucleotide sequence ID" value="XM_046203946.1"/>
</dbReference>
<protein>
    <submittedName>
        <fullName evidence="1">Uncharacterized protein</fullName>
    </submittedName>
</protein>